<evidence type="ECO:0000259" key="1">
    <source>
        <dbReference type="PROSITE" id="PS51819"/>
    </source>
</evidence>
<accession>A0A7W8NHB9</accession>
<keyword evidence="3" id="KW-1185">Reference proteome</keyword>
<protein>
    <recommendedName>
        <fullName evidence="1">VOC domain-containing protein</fullName>
    </recommendedName>
</protein>
<dbReference type="InterPro" id="IPR037523">
    <property type="entry name" value="VOC_core"/>
</dbReference>
<reference evidence="2 3" key="1">
    <citation type="submission" date="2020-08" db="EMBL/GenBank/DDBJ databases">
        <title>Genomic Encyclopedia of Type Strains, Phase IV (KMG-IV): sequencing the most valuable type-strain genomes for metagenomic binning, comparative biology and taxonomic classification.</title>
        <authorList>
            <person name="Goeker M."/>
        </authorList>
    </citation>
    <scope>NUCLEOTIDE SEQUENCE [LARGE SCALE GENOMIC DNA]</scope>
    <source>
        <strain evidence="2 3">DSM 27939</strain>
    </source>
</reference>
<dbReference type="Proteomes" id="UP000552709">
    <property type="component" value="Unassembled WGS sequence"/>
</dbReference>
<dbReference type="EMBL" id="JACHFL010000039">
    <property type="protein sequence ID" value="MBB5366391.1"/>
    <property type="molecule type" value="Genomic_DNA"/>
</dbReference>
<feature type="domain" description="VOC" evidence="1">
    <location>
        <begin position="3"/>
        <end position="113"/>
    </location>
</feature>
<gene>
    <name evidence="2" type="ORF">HNQ08_005520</name>
</gene>
<proteinExistence type="predicted"/>
<dbReference type="Gene3D" id="3.10.180.10">
    <property type="entry name" value="2,3-Dihydroxybiphenyl 1,2-Dioxygenase, domain 1"/>
    <property type="match status" value="1"/>
</dbReference>
<dbReference type="InterPro" id="IPR041581">
    <property type="entry name" value="Glyoxalase_6"/>
</dbReference>
<dbReference type="InterPro" id="IPR029068">
    <property type="entry name" value="Glyas_Bleomycin-R_OHBP_Dase"/>
</dbReference>
<dbReference type="Pfam" id="PF18029">
    <property type="entry name" value="Glyoxalase_6"/>
    <property type="match status" value="1"/>
</dbReference>
<dbReference type="SUPFAM" id="SSF54593">
    <property type="entry name" value="Glyoxalase/Bleomycin resistance protein/Dihydroxybiphenyl dioxygenase"/>
    <property type="match status" value="1"/>
</dbReference>
<sequence length="118" mass="13597">MLNISSIVWGVGDLEKSMTFWTVALDYVPREEPEEDWVVLIPREGAGVQLALKLVTSPAARRHHMDLYAENQSAEVARLLSLGATRADWRYEPEADYVMLRDPEGNYFRIIQKNADWF</sequence>
<dbReference type="AlphaFoldDB" id="A0A7W8NHB9"/>
<comment type="caution">
    <text evidence="2">The sequence shown here is derived from an EMBL/GenBank/DDBJ whole genome shotgun (WGS) entry which is preliminary data.</text>
</comment>
<organism evidence="2 3">
    <name type="scientific">Deinococcus humi</name>
    <dbReference type="NCBI Taxonomy" id="662880"/>
    <lineage>
        <taxon>Bacteria</taxon>
        <taxon>Thermotogati</taxon>
        <taxon>Deinococcota</taxon>
        <taxon>Deinococci</taxon>
        <taxon>Deinococcales</taxon>
        <taxon>Deinococcaceae</taxon>
        <taxon>Deinococcus</taxon>
    </lineage>
</organism>
<dbReference type="PROSITE" id="PS51819">
    <property type="entry name" value="VOC"/>
    <property type="match status" value="1"/>
</dbReference>
<evidence type="ECO:0000313" key="2">
    <source>
        <dbReference type="EMBL" id="MBB5366391.1"/>
    </source>
</evidence>
<dbReference type="RefSeq" id="WP_184138373.1">
    <property type="nucleotide sequence ID" value="NZ_JACHFL010000039.1"/>
</dbReference>
<name>A0A7W8NHB9_9DEIO</name>
<dbReference type="PANTHER" id="PTHR35908">
    <property type="entry name" value="HYPOTHETICAL FUSION PROTEIN"/>
    <property type="match status" value="1"/>
</dbReference>
<evidence type="ECO:0000313" key="3">
    <source>
        <dbReference type="Proteomes" id="UP000552709"/>
    </source>
</evidence>
<dbReference type="PANTHER" id="PTHR35908:SF1">
    <property type="entry name" value="CONSERVED PROTEIN"/>
    <property type="match status" value="1"/>
</dbReference>